<sequence>MSDWSQYPESVASCSAPNACAGSAIYGLANGSTYAKSSTMPDFTPEDVRSAVDYVEKKKYEQGAGLEIGGLKFAYLRKFEDGTDTFVFKRKAKRNENGDEIEQLDSAEKYQMFMQIAKASLMITLFKGDLQGNHTEGVKRMNDLIEYLKSVNM</sequence>
<name>A0A8S3SJR8_MYTED</name>
<dbReference type="EMBL" id="CAJPWZ010001674">
    <property type="protein sequence ID" value="CAG2221074.1"/>
    <property type="molecule type" value="Genomic_DNA"/>
</dbReference>
<dbReference type="OrthoDB" id="421374at2759"/>
<dbReference type="GO" id="GO:0003779">
    <property type="term" value="F:actin binding"/>
    <property type="evidence" value="ECO:0007669"/>
    <property type="project" value="InterPro"/>
</dbReference>
<dbReference type="InterPro" id="IPR048278">
    <property type="entry name" value="PFN"/>
</dbReference>
<reference evidence="1" key="1">
    <citation type="submission" date="2021-03" db="EMBL/GenBank/DDBJ databases">
        <authorList>
            <person name="Bekaert M."/>
        </authorList>
    </citation>
    <scope>NUCLEOTIDE SEQUENCE</scope>
</reference>
<gene>
    <name evidence="1" type="ORF">MEDL_34394</name>
</gene>
<evidence type="ECO:0000313" key="1">
    <source>
        <dbReference type="EMBL" id="CAG2221074.1"/>
    </source>
</evidence>
<comment type="caution">
    <text evidence="1">The sequence shown here is derived from an EMBL/GenBank/DDBJ whole genome shotgun (WGS) entry which is preliminary data.</text>
</comment>
<dbReference type="Pfam" id="PF00235">
    <property type="entry name" value="Profilin"/>
    <property type="match status" value="1"/>
</dbReference>
<accession>A0A8S3SJR8</accession>
<evidence type="ECO:0008006" key="3">
    <source>
        <dbReference type="Google" id="ProtNLM"/>
    </source>
</evidence>
<dbReference type="SUPFAM" id="SSF55770">
    <property type="entry name" value="Profilin (actin-binding protein)"/>
    <property type="match status" value="1"/>
</dbReference>
<proteinExistence type="predicted"/>
<evidence type="ECO:0000313" key="2">
    <source>
        <dbReference type="Proteomes" id="UP000683360"/>
    </source>
</evidence>
<keyword evidence="2" id="KW-1185">Reference proteome</keyword>
<dbReference type="AlphaFoldDB" id="A0A8S3SJR8"/>
<protein>
    <recommendedName>
        <fullName evidence="3">Profilin</fullName>
    </recommendedName>
</protein>
<dbReference type="Gene3D" id="3.30.450.30">
    <property type="entry name" value="Dynein light chain 2a, cytoplasmic"/>
    <property type="match status" value="1"/>
</dbReference>
<dbReference type="InterPro" id="IPR036140">
    <property type="entry name" value="PFN_sf"/>
</dbReference>
<organism evidence="1 2">
    <name type="scientific">Mytilus edulis</name>
    <name type="common">Blue mussel</name>
    <dbReference type="NCBI Taxonomy" id="6550"/>
    <lineage>
        <taxon>Eukaryota</taxon>
        <taxon>Metazoa</taxon>
        <taxon>Spiralia</taxon>
        <taxon>Lophotrochozoa</taxon>
        <taxon>Mollusca</taxon>
        <taxon>Bivalvia</taxon>
        <taxon>Autobranchia</taxon>
        <taxon>Pteriomorphia</taxon>
        <taxon>Mytilida</taxon>
        <taxon>Mytiloidea</taxon>
        <taxon>Mytilidae</taxon>
        <taxon>Mytilinae</taxon>
        <taxon>Mytilus</taxon>
    </lineage>
</organism>
<dbReference type="Proteomes" id="UP000683360">
    <property type="component" value="Unassembled WGS sequence"/>
</dbReference>